<reference evidence="1 2" key="1">
    <citation type="journal article" date="2014" name="Am. J. Bot.">
        <title>Genome assembly and annotation for red clover (Trifolium pratense; Fabaceae).</title>
        <authorList>
            <person name="Istvanek J."/>
            <person name="Jaros M."/>
            <person name="Krenek A."/>
            <person name="Repkova J."/>
        </authorList>
    </citation>
    <scope>NUCLEOTIDE SEQUENCE [LARGE SCALE GENOMIC DNA]</scope>
    <source>
        <strain evidence="2">cv. Tatra</strain>
        <tissue evidence="1">Young leaves</tissue>
    </source>
</reference>
<gene>
    <name evidence="1" type="ORF">L195_g053622</name>
</gene>
<reference evidence="1 2" key="2">
    <citation type="journal article" date="2017" name="Front. Plant Sci.">
        <title>Gene Classification and Mining of Molecular Markers Useful in Red Clover (Trifolium pratense) Breeding.</title>
        <authorList>
            <person name="Istvanek J."/>
            <person name="Dluhosova J."/>
            <person name="Dluhos P."/>
            <person name="Patkova L."/>
            <person name="Nedelnik J."/>
            <person name="Repkova J."/>
        </authorList>
    </citation>
    <scope>NUCLEOTIDE SEQUENCE [LARGE SCALE GENOMIC DNA]</scope>
    <source>
        <strain evidence="2">cv. Tatra</strain>
        <tissue evidence="1">Young leaves</tissue>
    </source>
</reference>
<dbReference type="EMBL" id="ASHM01091093">
    <property type="protein sequence ID" value="PNX63672.1"/>
    <property type="molecule type" value="Genomic_DNA"/>
</dbReference>
<protein>
    <submittedName>
        <fullName evidence="1">Uncharacterized protein</fullName>
    </submittedName>
</protein>
<organism evidence="1 2">
    <name type="scientific">Trifolium pratense</name>
    <name type="common">Red clover</name>
    <dbReference type="NCBI Taxonomy" id="57577"/>
    <lineage>
        <taxon>Eukaryota</taxon>
        <taxon>Viridiplantae</taxon>
        <taxon>Streptophyta</taxon>
        <taxon>Embryophyta</taxon>
        <taxon>Tracheophyta</taxon>
        <taxon>Spermatophyta</taxon>
        <taxon>Magnoliopsida</taxon>
        <taxon>eudicotyledons</taxon>
        <taxon>Gunneridae</taxon>
        <taxon>Pentapetalae</taxon>
        <taxon>rosids</taxon>
        <taxon>fabids</taxon>
        <taxon>Fabales</taxon>
        <taxon>Fabaceae</taxon>
        <taxon>Papilionoideae</taxon>
        <taxon>50 kb inversion clade</taxon>
        <taxon>NPAAA clade</taxon>
        <taxon>Hologalegina</taxon>
        <taxon>IRL clade</taxon>
        <taxon>Trifolieae</taxon>
        <taxon>Trifolium</taxon>
    </lineage>
</organism>
<dbReference type="Proteomes" id="UP000236291">
    <property type="component" value="Unassembled WGS sequence"/>
</dbReference>
<name>A0A2K3KBM1_TRIPR</name>
<evidence type="ECO:0000313" key="2">
    <source>
        <dbReference type="Proteomes" id="UP000236291"/>
    </source>
</evidence>
<accession>A0A2K3KBM1</accession>
<feature type="non-terminal residue" evidence="1">
    <location>
        <position position="1"/>
    </location>
</feature>
<proteinExistence type="predicted"/>
<comment type="caution">
    <text evidence="1">The sequence shown here is derived from an EMBL/GenBank/DDBJ whole genome shotgun (WGS) entry which is preliminary data.</text>
</comment>
<sequence length="14" mass="1497">GLPMEIKGVVVRAK</sequence>
<evidence type="ECO:0000313" key="1">
    <source>
        <dbReference type="EMBL" id="PNX63672.1"/>
    </source>
</evidence>